<name>A0A024FUC7_9STRA</name>
<evidence type="ECO:0000256" key="1">
    <source>
        <dbReference type="SAM" id="MobiDB-lite"/>
    </source>
</evidence>
<dbReference type="InParanoid" id="A0A024FUC7"/>
<dbReference type="AlphaFoldDB" id="A0A024FUC7"/>
<reference evidence="3 4" key="1">
    <citation type="submission" date="2012-05" db="EMBL/GenBank/DDBJ databases">
        <title>Recombination and specialization in a pathogen metapopulation.</title>
        <authorList>
            <person name="Gardiner A."/>
            <person name="Kemen E."/>
            <person name="Schultz-Larsen T."/>
            <person name="MacLean D."/>
            <person name="Van Oosterhout C."/>
            <person name="Jones J.D.G."/>
        </authorList>
    </citation>
    <scope>NUCLEOTIDE SEQUENCE [LARGE SCALE GENOMIC DNA]</scope>
    <source>
        <strain evidence="3 4">Ac Nc2</strain>
    </source>
</reference>
<feature type="compositionally biased region" description="Basic and acidic residues" evidence="1">
    <location>
        <begin position="72"/>
        <end position="93"/>
    </location>
</feature>
<comment type="caution">
    <text evidence="3">The sequence shown here is derived from an EMBL/GenBank/DDBJ whole genome shotgun (WGS) entry which is preliminary data.</text>
</comment>
<accession>A0A024FUC7</accession>
<dbReference type="InterPro" id="IPR057670">
    <property type="entry name" value="SH3_retrovirus"/>
</dbReference>
<proteinExistence type="predicted"/>
<gene>
    <name evidence="3" type="ORF">BN9_116300</name>
</gene>
<evidence type="ECO:0000313" key="4">
    <source>
        <dbReference type="Proteomes" id="UP000053237"/>
    </source>
</evidence>
<organism evidence="3 4">
    <name type="scientific">Albugo candida</name>
    <dbReference type="NCBI Taxonomy" id="65357"/>
    <lineage>
        <taxon>Eukaryota</taxon>
        <taxon>Sar</taxon>
        <taxon>Stramenopiles</taxon>
        <taxon>Oomycota</taxon>
        <taxon>Peronosporomycetes</taxon>
        <taxon>Albuginales</taxon>
        <taxon>Albuginaceae</taxon>
        <taxon>Albugo</taxon>
    </lineage>
</organism>
<feature type="region of interest" description="Disordered" evidence="1">
    <location>
        <begin position="62"/>
        <end position="123"/>
    </location>
</feature>
<evidence type="ECO:0000259" key="2">
    <source>
        <dbReference type="Pfam" id="PF25597"/>
    </source>
</evidence>
<sequence>MLLGYAKNTKGYKVYDLETHKVQTSRTTKLDEREVGSIYEGNVSNNTVNDTTAIPYEDDADDDLHYGMHNSGKGDVEMKDEHEDGDGEMDKQMSDIGPEDESVSAWPSSHQSHSHQSQQLMHHQPRPIQDGFCQQERSLSQTTGSQMLIQQDILEDPIWNGTDVFLP</sequence>
<protein>
    <recommendedName>
        <fullName evidence="2">Retroviral polymerase SH3-like domain-containing protein</fullName>
    </recommendedName>
</protein>
<feature type="compositionally biased region" description="Low complexity" evidence="1">
    <location>
        <begin position="108"/>
        <end position="122"/>
    </location>
</feature>
<dbReference type="Pfam" id="PF25597">
    <property type="entry name" value="SH3_retrovirus"/>
    <property type="match status" value="1"/>
</dbReference>
<dbReference type="Proteomes" id="UP000053237">
    <property type="component" value="Unassembled WGS sequence"/>
</dbReference>
<dbReference type="OrthoDB" id="122196at2759"/>
<dbReference type="EMBL" id="CAIX01000394">
    <property type="protein sequence ID" value="CCI10763.1"/>
    <property type="molecule type" value="Genomic_DNA"/>
</dbReference>
<keyword evidence="4" id="KW-1185">Reference proteome</keyword>
<feature type="domain" description="Retroviral polymerase SH3-like" evidence="2">
    <location>
        <begin position="2"/>
        <end position="35"/>
    </location>
</feature>
<evidence type="ECO:0000313" key="3">
    <source>
        <dbReference type="EMBL" id="CCI10763.1"/>
    </source>
</evidence>